<dbReference type="InterPro" id="IPR038332">
    <property type="entry name" value="PPE_sf"/>
</dbReference>
<dbReference type="RefSeq" id="WP_163716472.1">
    <property type="nucleotide sequence ID" value="NZ_BLKZ01000001.1"/>
</dbReference>
<protein>
    <recommendedName>
        <fullName evidence="1">PE domain-containing protein</fullName>
    </recommendedName>
</protein>
<reference evidence="2 3" key="1">
    <citation type="journal article" date="2019" name="Emerg. Microbes Infect.">
        <title>Comprehensive subspecies identification of 175 nontuberculous mycobacteria species based on 7547 genomic profiles.</title>
        <authorList>
            <person name="Matsumoto Y."/>
            <person name="Kinjo T."/>
            <person name="Motooka D."/>
            <person name="Nabeya D."/>
            <person name="Jung N."/>
            <person name="Uechi K."/>
            <person name="Horii T."/>
            <person name="Iida T."/>
            <person name="Fujita J."/>
            <person name="Nakamura S."/>
        </authorList>
    </citation>
    <scope>NUCLEOTIDE SEQUENCE [LARGE SCALE GENOMIC DNA]</scope>
    <source>
        <strain evidence="2 3">JCM 30725</strain>
    </source>
</reference>
<dbReference type="Proteomes" id="UP000465360">
    <property type="component" value="Unassembled WGS sequence"/>
</dbReference>
<gene>
    <name evidence="2" type="ORF">MBOU_43100</name>
</gene>
<evidence type="ECO:0000313" key="3">
    <source>
        <dbReference type="Proteomes" id="UP000465360"/>
    </source>
</evidence>
<dbReference type="Gene3D" id="1.10.287.850">
    <property type="entry name" value="HP0062-like domain"/>
    <property type="match status" value="1"/>
</dbReference>
<dbReference type="AlphaFoldDB" id="A0A7I9YUG8"/>
<dbReference type="InterPro" id="IPR000084">
    <property type="entry name" value="PE-PGRS_N"/>
</dbReference>
<accession>A0A7I9YUG8</accession>
<dbReference type="Pfam" id="PF00934">
    <property type="entry name" value="PE"/>
    <property type="match status" value="1"/>
</dbReference>
<dbReference type="SUPFAM" id="SSF140459">
    <property type="entry name" value="PE/PPE dimer-like"/>
    <property type="match status" value="1"/>
</dbReference>
<feature type="domain" description="PE" evidence="1">
    <location>
        <begin position="4"/>
        <end position="93"/>
    </location>
</feature>
<evidence type="ECO:0000313" key="2">
    <source>
        <dbReference type="EMBL" id="GFG92268.1"/>
    </source>
</evidence>
<keyword evidence="3" id="KW-1185">Reference proteome</keyword>
<name>A0A7I9YUG8_MYCBU</name>
<sequence>MSFVVTAPQLLQAAATDLAGINSTISEANSAAATAIRGLLPAGADEVSAAIAAVFDAHGATYQSLSAQAAKFHEMFVQTLTAGAGQYAAAEANTVQLLASQVGAAAQATPAEFIQGVEQAQIAFNTNLVNSELAFNKSLVLNEVALERAVFGTDSALNGVINRGFNAGNLLWGTGQQLINTVVGAPVPANFTSSLLIGSSAQVFNGGQIGGLVGAFDQSLAGAVNVAGLVVGSPPGQALLSLAPAPVQSALASPGAFLQQLEQSQIAFNTNLVNSELAFNKSLVLNEVAWERTIFGTDSALNGVINRGFNAGNLLLGTGQQLINTVVGAQVPADFNSSLLIGSGAQPFNGGEIGGLLGVFDQSMMAGVNFLGLITGR</sequence>
<organism evidence="2 3">
    <name type="scientific">Mycobacterium bourgelatii</name>
    <dbReference type="NCBI Taxonomy" id="1273442"/>
    <lineage>
        <taxon>Bacteria</taxon>
        <taxon>Bacillati</taxon>
        <taxon>Actinomycetota</taxon>
        <taxon>Actinomycetes</taxon>
        <taxon>Mycobacteriales</taxon>
        <taxon>Mycobacteriaceae</taxon>
        <taxon>Mycobacterium</taxon>
    </lineage>
</organism>
<dbReference type="EMBL" id="BLKZ01000001">
    <property type="protein sequence ID" value="GFG92268.1"/>
    <property type="molecule type" value="Genomic_DNA"/>
</dbReference>
<proteinExistence type="predicted"/>
<evidence type="ECO:0000259" key="1">
    <source>
        <dbReference type="Pfam" id="PF00934"/>
    </source>
</evidence>
<comment type="caution">
    <text evidence="2">The sequence shown here is derived from an EMBL/GenBank/DDBJ whole genome shotgun (WGS) entry which is preliminary data.</text>
</comment>